<feature type="domain" description="Lantibiotic dehydratase N-terminal" evidence="2">
    <location>
        <begin position="382"/>
        <end position="525"/>
    </location>
</feature>
<feature type="coiled-coil region" evidence="1">
    <location>
        <begin position="734"/>
        <end position="761"/>
    </location>
</feature>
<dbReference type="Proteomes" id="UP000004528">
    <property type="component" value="Unassembled WGS sequence"/>
</dbReference>
<comment type="caution">
    <text evidence="4">The sequence shown here is derived from an EMBL/GenBank/DDBJ whole genome shotgun (WGS) entry which is preliminary data.</text>
</comment>
<protein>
    <submittedName>
        <fullName evidence="4">Thiopeptide-type bacteriocin biosynthesis domain protein</fullName>
    </submittedName>
</protein>
<gene>
    <name evidence="4" type="ORF">HMPREF0877_1441</name>
</gene>
<keyword evidence="1" id="KW-0175">Coiled coil</keyword>
<dbReference type="STRING" id="585506.HMPREF0877_1441"/>
<dbReference type="Pfam" id="PF04738">
    <property type="entry name" value="Lant_dehydr_N"/>
    <property type="match status" value="1"/>
</dbReference>
<evidence type="ECO:0000313" key="4">
    <source>
        <dbReference type="EMBL" id="EER74340.1"/>
    </source>
</evidence>
<dbReference type="HOGENOM" id="CLU_347778_0_0_9"/>
<organism evidence="4 5">
    <name type="scientific">Weissella paramesenteroides ATCC 33313</name>
    <dbReference type="NCBI Taxonomy" id="585506"/>
    <lineage>
        <taxon>Bacteria</taxon>
        <taxon>Bacillati</taxon>
        <taxon>Bacillota</taxon>
        <taxon>Bacilli</taxon>
        <taxon>Lactobacillales</taxon>
        <taxon>Lactobacillaceae</taxon>
        <taxon>Weissella</taxon>
    </lineage>
</organism>
<dbReference type="NCBIfam" id="TIGR03891">
    <property type="entry name" value="thiopep_ocin"/>
    <property type="match status" value="1"/>
</dbReference>
<feature type="domain" description="Thiopeptide-type bacteriocin biosynthesis" evidence="3">
    <location>
        <begin position="599"/>
        <end position="791"/>
    </location>
</feature>
<dbReference type="AlphaFoldDB" id="C5RBU5"/>
<sequence length="811" mass="94374">MRGGVFKRHSNLTLKQARDFYLLNNDAQKQQVDKFLLDNYHQSDIARFGKFLRMTSKTTVRNDFGTFNNKRDVIADKENLHQEIQQMHEKIFEDWKNENETLWLSDRVVNNEVNFEFDAYIAVDEENAMPFVVAKQSMLGQFLVRAIDGVNSQDEFHHDEIVNFLIRKGLLVAKNSQSMAELTAKIKEKQVPQSTKASKEKIEYLGNLNRVVTILRKVQYINRQHTLIGTWVKHFTDQYGERHKVDLKEAYQNYNEFRKKNNLIKTITPIDWIPINQMFNDIVELTDQDLQKIEQKLNVANNDLFKIKLTVGVEERQKGNAELIGLFSVAENAYLTAYTNYFVAQQPKMFYAIDVVASYAPELGMYATNSENKIKMSSLTKNESDLQVSDLSIVVVKGELVIINRNDNQCVIPYNPTAISYDYDVESGLAHFLQSLSNYMLNLPNSNIYLPAIRANSFIPEIRYKNIIIAPKTWQIVTSKIQNKNQAEGLIDQLRMHKVVPNLFSILENGQKFPINLNSPIGQCLLEKSLIKKNFIYIVQDVELESSDALRNNTFVSVTTGTRKIENNFEPMFNYPKIPNLDWKTIVIVVRKQNIDAVLDEMLSYAKTRINRYFFVRYVDTIGWQIRLRIPISSENVSSIARDSMSFSGVSEVLIRQYFPEKSRYGDELISNAESVFVAESVQTKTVQQVLNQFSIDEKILLVAFDLYRWKFNFNNLEMVLHQSKLFQGNIANILEGLQELKQVTQDVNQLTNEYIEKLIEKYNNSYAQEVWRSLLHMRINRWIGINRTIENNMLVIFFKIMRKVHITNEV</sequence>
<dbReference type="OrthoDB" id="1273722at2"/>
<proteinExistence type="predicted"/>
<evidence type="ECO:0000259" key="2">
    <source>
        <dbReference type="Pfam" id="PF04738"/>
    </source>
</evidence>
<keyword evidence="5" id="KW-1185">Reference proteome</keyword>
<dbReference type="InterPro" id="IPR023809">
    <property type="entry name" value="Thiopep_bacteriocin_synth_dom"/>
</dbReference>
<reference evidence="4 5" key="1">
    <citation type="submission" date="2009-04" db="EMBL/GenBank/DDBJ databases">
        <authorList>
            <person name="Qin X."/>
            <person name="Bachman B."/>
            <person name="Battles P."/>
            <person name="Bell A."/>
            <person name="Bess C."/>
            <person name="Bickham C."/>
            <person name="Chaboub L."/>
            <person name="Chen D."/>
            <person name="Coyle M."/>
            <person name="Deiros D.R."/>
            <person name="Dinh H."/>
            <person name="Forbes L."/>
            <person name="Fowler G."/>
            <person name="Francisco L."/>
            <person name="Fu Q."/>
            <person name="Gubbala S."/>
            <person name="Hale W."/>
            <person name="Han Y."/>
            <person name="Hemphill L."/>
            <person name="Highlander S.K."/>
            <person name="Hirani K."/>
            <person name="Hogues M."/>
            <person name="Jackson L."/>
            <person name="Jakkamsetti A."/>
            <person name="Javaid M."/>
            <person name="Jiang H."/>
            <person name="Korchina V."/>
            <person name="Kovar C."/>
            <person name="Lara F."/>
            <person name="Lee S."/>
            <person name="Mata R."/>
            <person name="Mathew T."/>
            <person name="Moen C."/>
            <person name="Morales K."/>
            <person name="Munidasa M."/>
            <person name="Nazareth L."/>
            <person name="Ngo R."/>
            <person name="Nguyen L."/>
            <person name="Okwuonu G."/>
            <person name="Ongeri F."/>
            <person name="Patil S."/>
            <person name="Petrosino J."/>
            <person name="Pham C."/>
            <person name="Pham P."/>
            <person name="Pu L.-L."/>
            <person name="Puazo M."/>
            <person name="Raj R."/>
            <person name="Reid J."/>
            <person name="Rouhana J."/>
            <person name="Saada N."/>
            <person name="Shang Y."/>
            <person name="Simmons D."/>
            <person name="Thornton R."/>
            <person name="Warren J."/>
            <person name="Weissenberger G."/>
            <person name="Zhang J."/>
            <person name="Zhang L."/>
            <person name="Zhou C."/>
            <person name="Zhu D."/>
            <person name="Muzny D."/>
            <person name="Worley K."/>
            <person name="Gibbs R."/>
        </authorList>
    </citation>
    <scope>NUCLEOTIDE SEQUENCE [LARGE SCALE GENOMIC DNA]</scope>
    <source>
        <strain evidence="4 5">ATCC 33313</strain>
    </source>
</reference>
<evidence type="ECO:0000259" key="3">
    <source>
        <dbReference type="Pfam" id="PF14028"/>
    </source>
</evidence>
<dbReference type="EMBL" id="ACKU01000026">
    <property type="protein sequence ID" value="EER74340.1"/>
    <property type="molecule type" value="Genomic_DNA"/>
</dbReference>
<evidence type="ECO:0000313" key="5">
    <source>
        <dbReference type="Proteomes" id="UP000004528"/>
    </source>
</evidence>
<evidence type="ECO:0000256" key="1">
    <source>
        <dbReference type="SAM" id="Coils"/>
    </source>
</evidence>
<dbReference type="Pfam" id="PF14028">
    <property type="entry name" value="Lant_dehydr_C"/>
    <property type="match status" value="1"/>
</dbReference>
<accession>C5RBU5</accession>
<name>C5RBU5_WEIPA</name>
<dbReference type="InterPro" id="IPR006827">
    <property type="entry name" value="Lant_deHydtase_N"/>
</dbReference>